<comment type="caution">
    <text evidence="2">The sequence shown here is derived from an EMBL/GenBank/DDBJ whole genome shotgun (WGS) entry which is preliminary data.</text>
</comment>
<proteinExistence type="predicted"/>
<reference evidence="2 3" key="1">
    <citation type="submission" date="2020-02" db="EMBL/GenBank/DDBJ databases">
        <title>Draft genome sequence of Haematococcus lacustris strain NIES-144.</title>
        <authorList>
            <person name="Morimoto D."/>
            <person name="Nakagawa S."/>
            <person name="Yoshida T."/>
            <person name="Sawayama S."/>
        </authorList>
    </citation>
    <scope>NUCLEOTIDE SEQUENCE [LARGE SCALE GENOMIC DNA]</scope>
    <source>
        <strain evidence="2 3">NIES-144</strain>
    </source>
</reference>
<evidence type="ECO:0000313" key="3">
    <source>
        <dbReference type="Proteomes" id="UP000485058"/>
    </source>
</evidence>
<protein>
    <submittedName>
        <fullName evidence="2">Uncharacterized protein</fullName>
    </submittedName>
</protein>
<evidence type="ECO:0000256" key="1">
    <source>
        <dbReference type="SAM" id="MobiDB-lite"/>
    </source>
</evidence>
<feature type="compositionally biased region" description="Low complexity" evidence="1">
    <location>
        <begin position="40"/>
        <end position="54"/>
    </location>
</feature>
<organism evidence="2 3">
    <name type="scientific">Haematococcus lacustris</name>
    <name type="common">Green alga</name>
    <name type="synonym">Haematococcus pluvialis</name>
    <dbReference type="NCBI Taxonomy" id="44745"/>
    <lineage>
        <taxon>Eukaryota</taxon>
        <taxon>Viridiplantae</taxon>
        <taxon>Chlorophyta</taxon>
        <taxon>core chlorophytes</taxon>
        <taxon>Chlorophyceae</taxon>
        <taxon>CS clade</taxon>
        <taxon>Chlamydomonadales</taxon>
        <taxon>Haematococcaceae</taxon>
        <taxon>Haematococcus</taxon>
    </lineage>
</organism>
<accession>A0A699Z786</accession>
<keyword evidence="3" id="KW-1185">Reference proteome</keyword>
<dbReference type="AlphaFoldDB" id="A0A699Z786"/>
<name>A0A699Z786_HAELA</name>
<dbReference type="Proteomes" id="UP000485058">
    <property type="component" value="Unassembled WGS sequence"/>
</dbReference>
<feature type="region of interest" description="Disordered" evidence="1">
    <location>
        <begin position="31"/>
        <end position="67"/>
    </location>
</feature>
<gene>
    <name evidence="2" type="ORF">HaLaN_11182</name>
</gene>
<sequence>MRRLPRCHSRRDTQDLPISHLRVQQLLSPWSQGRVHQIPRRPAGPAGARHAQQGTEAGPHDWRHPPT</sequence>
<evidence type="ECO:0000313" key="2">
    <source>
        <dbReference type="EMBL" id="GFH15029.1"/>
    </source>
</evidence>
<feature type="compositionally biased region" description="Basic and acidic residues" evidence="1">
    <location>
        <begin position="58"/>
        <end position="67"/>
    </location>
</feature>
<dbReference type="EMBL" id="BLLF01000797">
    <property type="protein sequence ID" value="GFH15029.1"/>
    <property type="molecule type" value="Genomic_DNA"/>
</dbReference>